<evidence type="ECO:0000313" key="1">
    <source>
        <dbReference type="EMBL" id="QUC67039.1"/>
    </source>
</evidence>
<reference evidence="1" key="1">
    <citation type="submission" date="2021-01" db="EMBL/GenBank/DDBJ databases">
        <title>Complete genome sequence of Clostridiales bacterium R-7.</title>
        <authorList>
            <person name="Mahoney-Kurpe S.C."/>
            <person name="Palevich N."/>
            <person name="Koike S."/>
            <person name="Moon C.D."/>
            <person name="Attwood G.T."/>
        </authorList>
    </citation>
    <scope>NUCLEOTIDE SEQUENCE</scope>
    <source>
        <strain evidence="1">R-7</strain>
    </source>
</reference>
<dbReference type="EMBL" id="CP068393">
    <property type="protein sequence ID" value="QUC67039.1"/>
    <property type="molecule type" value="Genomic_DNA"/>
</dbReference>
<gene>
    <name evidence="1" type="ORF">JYE49_14595</name>
</gene>
<evidence type="ECO:0000313" key="2">
    <source>
        <dbReference type="Proteomes" id="UP000682782"/>
    </source>
</evidence>
<name>A0AC61N6L4_9FIRM</name>
<accession>A0AC61N6L4</accession>
<keyword evidence="2" id="KW-1185">Reference proteome</keyword>
<protein>
    <submittedName>
        <fullName evidence="1">Uncharacterized protein</fullName>
    </submittedName>
</protein>
<sequence length="239" mass="26811">METYDNIILKRIGYILFLVVLAVHIFNIGGGSAEAANINKTARKTVTFGAYDQDNNPGNGQEPIEWIVLEEKDGKCLLLSKCGLDTIPYHNEDGKSTWEQCSLRRWMNSEFLQKSFTDEEQAAIQTTKVVNGSNQGAKFSVDGGPDTEDKIFLLSYREVFVTYFPELEDRLCEPSQTAIANGVFCTQDGGAWWLRSPSDDLINAMLVDYDGSEMFSNIHFNNTAFRPALWVNAEAVVLR</sequence>
<dbReference type="Proteomes" id="UP000682782">
    <property type="component" value="Chromosome"/>
</dbReference>
<organism evidence="1 2">
    <name type="scientific">Aristaeella hokkaidonensis</name>
    <dbReference type="NCBI Taxonomy" id="3046382"/>
    <lineage>
        <taxon>Bacteria</taxon>
        <taxon>Bacillati</taxon>
        <taxon>Bacillota</taxon>
        <taxon>Clostridia</taxon>
        <taxon>Eubacteriales</taxon>
        <taxon>Aristaeellaceae</taxon>
        <taxon>Aristaeella</taxon>
    </lineage>
</organism>
<proteinExistence type="predicted"/>